<feature type="transmembrane region" description="Helical" evidence="9">
    <location>
        <begin position="209"/>
        <end position="229"/>
    </location>
</feature>
<protein>
    <submittedName>
        <fullName evidence="12">Undecaprenyl phosphate-alpha-4-amino-4-deoxy-L-arabinose arabinosyl transferase</fullName>
        <ecNumber evidence="12">2.4.2.43</ecNumber>
    </submittedName>
</protein>
<feature type="transmembrane region" description="Helical" evidence="9">
    <location>
        <begin position="92"/>
        <end position="110"/>
    </location>
</feature>
<keyword evidence="3 12" id="KW-0328">Glycosyltransferase</keyword>
<dbReference type="GO" id="GO:0005886">
    <property type="term" value="C:plasma membrane"/>
    <property type="evidence" value="ECO:0007669"/>
    <property type="project" value="UniProtKB-SubCell"/>
</dbReference>
<feature type="transmembrane region" description="Helical" evidence="9">
    <location>
        <begin position="516"/>
        <end position="537"/>
    </location>
</feature>
<keyword evidence="2" id="KW-1003">Cell membrane</keyword>
<keyword evidence="4 12" id="KW-0808">Transferase</keyword>
<feature type="transmembrane region" description="Helical" evidence="9">
    <location>
        <begin position="405"/>
        <end position="424"/>
    </location>
</feature>
<feature type="compositionally biased region" description="Gly residues" evidence="8">
    <location>
        <begin position="711"/>
        <end position="725"/>
    </location>
</feature>
<dbReference type="EMBL" id="QFFZ01000001">
    <property type="protein sequence ID" value="TEB13746.1"/>
    <property type="molecule type" value="Genomic_DNA"/>
</dbReference>
<evidence type="ECO:0000256" key="8">
    <source>
        <dbReference type="SAM" id="MobiDB-lite"/>
    </source>
</evidence>
<dbReference type="GO" id="GO:0010041">
    <property type="term" value="P:response to iron(III) ion"/>
    <property type="evidence" value="ECO:0007669"/>
    <property type="project" value="TreeGrafter"/>
</dbReference>
<gene>
    <name evidence="12" type="primary">arnT</name>
    <name evidence="12" type="ORF">Pmgp_00154</name>
</gene>
<evidence type="ECO:0000256" key="7">
    <source>
        <dbReference type="ARBA" id="ARBA00023136"/>
    </source>
</evidence>
<feature type="domain" description="Glycosyltransferase RgtA/B/C/D-like" evidence="10">
    <location>
        <begin position="68"/>
        <end position="226"/>
    </location>
</feature>
<evidence type="ECO:0000256" key="9">
    <source>
        <dbReference type="SAM" id="Phobius"/>
    </source>
</evidence>
<evidence type="ECO:0000259" key="10">
    <source>
        <dbReference type="Pfam" id="PF13231"/>
    </source>
</evidence>
<dbReference type="InterPro" id="IPR050297">
    <property type="entry name" value="LipidA_mod_glycosyltrf_83"/>
</dbReference>
<feature type="transmembrane region" description="Helical" evidence="9">
    <location>
        <begin position="492"/>
        <end position="510"/>
    </location>
</feature>
<dbReference type="GO" id="GO:0103015">
    <property type="term" value="F:4-amino-4-deoxy-L-arabinose transferase activity"/>
    <property type="evidence" value="ECO:0007669"/>
    <property type="project" value="UniProtKB-EC"/>
</dbReference>
<name>A0A4Y7RYD6_9FIRM</name>
<evidence type="ECO:0000256" key="3">
    <source>
        <dbReference type="ARBA" id="ARBA00022676"/>
    </source>
</evidence>
<feature type="transmembrane region" description="Helical" evidence="9">
    <location>
        <begin position="186"/>
        <end position="202"/>
    </location>
</feature>
<feature type="compositionally biased region" description="Basic and acidic residues" evidence="8">
    <location>
        <begin position="287"/>
        <end position="304"/>
    </location>
</feature>
<dbReference type="Pfam" id="PF24878">
    <property type="entry name" value="YkcB_C"/>
    <property type="match status" value="1"/>
</dbReference>
<organism evidence="12 13">
    <name type="scientific">Pelotomaculum propionicicum</name>
    <dbReference type="NCBI Taxonomy" id="258475"/>
    <lineage>
        <taxon>Bacteria</taxon>
        <taxon>Bacillati</taxon>
        <taxon>Bacillota</taxon>
        <taxon>Clostridia</taxon>
        <taxon>Eubacteriales</taxon>
        <taxon>Desulfotomaculaceae</taxon>
        <taxon>Pelotomaculum</taxon>
    </lineage>
</organism>
<dbReference type="GO" id="GO:0009103">
    <property type="term" value="P:lipopolysaccharide biosynthetic process"/>
    <property type="evidence" value="ECO:0007669"/>
    <property type="project" value="UniProtKB-ARBA"/>
</dbReference>
<dbReference type="OrthoDB" id="9810398at2"/>
<feature type="domain" description="Putative mannosyltransferase YkcA/B-like C-terminal" evidence="11">
    <location>
        <begin position="605"/>
        <end position="693"/>
    </location>
</feature>
<dbReference type="InterPro" id="IPR056785">
    <property type="entry name" value="YkcA/B-like_C"/>
</dbReference>
<evidence type="ECO:0000256" key="4">
    <source>
        <dbReference type="ARBA" id="ARBA00022679"/>
    </source>
</evidence>
<comment type="subcellular location">
    <subcellularLocation>
        <location evidence="1">Cell membrane</location>
        <topology evidence="1">Multi-pass membrane protein</topology>
    </subcellularLocation>
</comment>
<keyword evidence="6 9" id="KW-1133">Transmembrane helix</keyword>
<feature type="transmembrane region" description="Helical" evidence="9">
    <location>
        <begin position="141"/>
        <end position="157"/>
    </location>
</feature>
<feature type="transmembrane region" description="Helical" evidence="9">
    <location>
        <begin position="544"/>
        <end position="563"/>
    </location>
</feature>
<feature type="compositionally biased region" description="Polar residues" evidence="8">
    <location>
        <begin position="305"/>
        <end position="345"/>
    </location>
</feature>
<dbReference type="PANTHER" id="PTHR33908">
    <property type="entry name" value="MANNOSYLTRANSFERASE YKCB-RELATED"/>
    <property type="match status" value="1"/>
</dbReference>
<feature type="transmembrane region" description="Helical" evidence="9">
    <location>
        <begin position="459"/>
        <end position="480"/>
    </location>
</feature>
<feature type="compositionally biased region" description="Gly residues" evidence="8">
    <location>
        <begin position="373"/>
        <end position="386"/>
    </location>
</feature>
<evidence type="ECO:0000259" key="11">
    <source>
        <dbReference type="Pfam" id="PF24878"/>
    </source>
</evidence>
<feature type="transmembrane region" description="Helical" evidence="9">
    <location>
        <begin position="436"/>
        <end position="453"/>
    </location>
</feature>
<evidence type="ECO:0000256" key="6">
    <source>
        <dbReference type="ARBA" id="ARBA00022989"/>
    </source>
</evidence>
<sequence length="734" mass="78794">MTVEPKQGQRFDLILLGNALLAAFLNIYNIWNNLYANAYYTTAVTSMLQNWHAFFYASLDPGGYVTVDKPPVTFWVQTAFAYVFGVHGWSVILPQALAGVGSVLLMYVLVKPTFGRTAARLASLVMACTPVAVAVSRTNNIDSLLVFTLLLATFLLLRGISSRKAWWVLGAFAVIGVGFNMKMLQAYMVVPAFYLFYLLAFKGEWKKKLAVLAAATVVLVGVSVSWAVAVDLVPEENRPYIGGSQTNSVLELAFGYNGIARLKGMGRGDGGPGAAPDARQNQQNEASRTEREQAQQTQQDERNRAQQQMPQEGTNNTSNQQQMPPDGNNNIPNEQQAPQGGSNMPGQPPAGYNMAGGYDPRAEGRQGQMPNPGGDGPQGARGGGMFNTGNAGPLRLFQSELSGQISWLLPFAAFACVGLLAGMRRRQPLTAKQNETLFWLAWLLPGMAFFSVAGFFHQYYLIMLAPPIAALAGAGWVELWNQYRGREDWKMWLLPSAVLAATAFQLYILYPYQRTIGTGWSAGIGAAGVGLALVLYLAARKQKLVAAAAAAGMLVLLAAPLYWSATPILYGDNSQLPAAGPGQMGPGGQRQGRGGGISSVVDTKLYQYVKSNNTGETYLFATSDTGTAESYIIQTGEAVMPMGGFNGSDQILTVEKLERLVAEKKVKFFLIGSGGGGGDRGGSSEVTDWIRANSTEVPKEEWQDSSSVQGGPQGSPQGGPMGGGNDRTLYKVNV</sequence>
<keyword evidence="13" id="KW-1185">Reference proteome</keyword>
<feature type="region of interest" description="Disordered" evidence="8">
    <location>
        <begin position="265"/>
        <end position="387"/>
    </location>
</feature>
<dbReference type="InterPro" id="IPR038731">
    <property type="entry name" value="RgtA/B/C-like"/>
</dbReference>
<evidence type="ECO:0000313" key="12">
    <source>
        <dbReference type="EMBL" id="TEB13746.1"/>
    </source>
</evidence>
<dbReference type="EC" id="2.4.2.43" evidence="12"/>
<keyword evidence="7 9" id="KW-0472">Membrane</keyword>
<proteinExistence type="predicted"/>
<keyword evidence="5 9" id="KW-0812">Transmembrane</keyword>
<feature type="region of interest" description="Disordered" evidence="8">
    <location>
        <begin position="692"/>
        <end position="734"/>
    </location>
</feature>
<accession>A0A4Y7RYD6</accession>
<reference evidence="12 13" key="1">
    <citation type="journal article" date="2018" name="Environ. Microbiol.">
        <title>Novel energy conservation strategies and behaviour of Pelotomaculum schinkii driving syntrophic propionate catabolism.</title>
        <authorList>
            <person name="Hidalgo-Ahumada C.A.P."/>
            <person name="Nobu M.K."/>
            <person name="Narihiro T."/>
            <person name="Tamaki H."/>
            <person name="Liu W.T."/>
            <person name="Kamagata Y."/>
            <person name="Stams A.J.M."/>
            <person name="Imachi H."/>
            <person name="Sousa D.Z."/>
        </authorList>
    </citation>
    <scope>NUCLEOTIDE SEQUENCE [LARGE SCALE GENOMIC DNA]</scope>
    <source>
        <strain evidence="12 13">MGP</strain>
    </source>
</reference>
<evidence type="ECO:0000256" key="5">
    <source>
        <dbReference type="ARBA" id="ARBA00022692"/>
    </source>
</evidence>
<evidence type="ECO:0000256" key="2">
    <source>
        <dbReference type="ARBA" id="ARBA00022475"/>
    </source>
</evidence>
<dbReference type="AlphaFoldDB" id="A0A4Y7RYD6"/>
<feature type="transmembrane region" description="Helical" evidence="9">
    <location>
        <begin position="12"/>
        <end position="31"/>
    </location>
</feature>
<comment type="caution">
    <text evidence="12">The sequence shown here is derived from an EMBL/GenBank/DDBJ whole genome shotgun (WGS) entry which is preliminary data.</text>
</comment>
<evidence type="ECO:0000256" key="1">
    <source>
        <dbReference type="ARBA" id="ARBA00004651"/>
    </source>
</evidence>
<dbReference type="PANTHER" id="PTHR33908:SF3">
    <property type="entry name" value="UNDECAPRENYL PHOSPHATE-ALPHA-4-AMINO-4-DEOXY-L-ARABINOSE ARABINOSYL TRANSFERASE"/>
    <property type="match status" value="1"/>
</dbReference>
<evidence type="ECO:0000313" key="13">
    <source>
        <dbReference type="Proteomes" id="UP000297597"/>
    </source>
</evidence>
<dbReference type="Pfam" id="PF13231">
    <property type="entry name" value="PMT_2"/>
    <property type="match status" value="1"/>
</dbReference>
<dbReference type="Proteomes" id="UP000297597">
    <property type="component" value="Unassembled WGS sequence"/>
</dbReference>